<dbReference type="Gene3D" id="1.10.240.10">
    <property type="entry name" value="Tyrosyl-Transfer RNA Synthetase"/>
    <property type="match status" value="1"/>
</dbReference>
<dbReference type="AlphaFoldDB" id="W1YH83"/>
<dbReference type="EMBL" id="AZMM01004334">
    <property type="protein sequence ID" value="ETJ41736.1"/>
    <property type="molecule type" value="Genomic_DNA"/>
</dbReference>
<name>W1YH83_9ZZZZ</name>
<dbReference type="InterPro" id="IPR050203">
    <property type="entry name" value="Trp-tRNA_synthetase"/>
</dbReference>
<comment type="caution">
    <text evidence="6">The sequence shown here is derived from an EMBL/GenBank/DDBJ whole genome shotgun (WGS) entry which is preliminary data.</text>
</comment>
<sequence length="105" mass="11605">DAPDLIVKKLKRAQTDSDNAVRYDKENKPGISNLMGIYRAITKDSYESIEEMYAGKGYGVFKSDIADLLVATLEPIQQRYNELITSPELDVILDEGAAKAHAKAS</sequence>
<evidence type="ECO:0000256" key="1">
    <source>
        <dbReference type="ARBA" id="ARBA00022598"/>
    </source>
</evidence>
<keyword evidence="5 6" id="KW-0030">Aminoacyl-tRNA synthetase</keyword>
<dbReference type="GO" id="GO:0006436">
    <property type="term" value="P:tryptophanyl-tRNA aminoacylation"/>
    <property type="evidence" value="ECO:0007669"/>
    <property type="project" value="TreeGrafter"/>
</dbReference>
<reference evidence="6" key="1">
    <citation type="submission" date="2013-12" db="EMBL/GenBank/DDBJ databases">
        <title>A Varibaculum cambriense genome reconstructed from a premature infant gut community with otherwise low bacterial novelty that shifts toward anaerobic metabolism during the third week of life.</title>
        <authorList>
            <person name="Brown C.T."/>
            <person name="Sharon I."/>
            <person name="Thomas B.C."/>
            <person name="Castelle C.J."/>
            <person name="Morowitz M.J."/>
            <person name="Banfield J.F."/>
        </authorList>
    </citation>
    <scope>NUCLEOTIDE SEQUENCE</scope>
</reference>
<evidence type="ECO:0000256" key="2">
    <source>
        <dbReference type="ARBA" id="ARBA00022741"/>
    </source>
</evidence>
<dbReference type="SUPFAM" id="SSF52374">
    <property type="entry name" value="Nucleotidylyl transferase"/>
    <property type="match status" value="1"/>
</dbReference>
<evidence type="ECO:0000256" key="3">
    <source>
        <dbReference type="ARBA" id="ARBA00022840"/>
    </source>
</evidence>
<evidence type="ECO:0000313" key="6">
    <source>
        <dbReference type="EMBL" id="ETJ41736.1"/>
    </source>
</evidence>
<dbReference type="InterPro" id="IPR002305">
    <property type="entry name" value="aa-tRNA-synth_Ic"/>
</dbReference>
<dbReference type="PANTHER" id="PTHR43766:SF1">
    <property type="entry name" value="TRYPTOPHAN--TRNA LIGASE, MITOCHONDRIAL"/>
    <property type="match status" value="1"/>
</dbReference>
<feature type="non-terminal residue" evidence="6">
    <location>
        <position position="105"/>
    </location>
</feature>
<evidence type="ECO:0000256" key="5">
    <source>
        <dbReference type="ARBA" id="ARBA00023146"/>
    </source>
</evidence>
<protein>
    <submittedName>
        <fullName evidence="6">Tryptophanyl-tRNA synthetase</fullName>
    </submittedName>
</protein>
<dbReference type="GO" id="GO:0005524">
    <property type="term" value="F:ATP binding"/>
    <property type="evidence" value="ECO:0007669"/>
    <property type="project" value="UniProtKB-KW"/>
</dbReference>
<dbReference type="Pfam" id="PF00579">
    <property type="entry name" value="tRNA-synt_1b"/>
    <property type="match status" value="1"/>
</dbReference>
<evidence type="ECO:0000256" key="4">
    <source>
        <dbReference type="ARBA" id="ARBA00022917"/>
    </source>
</evidence>
<dbReference type="GO" id="GO:0004830">
    <property type="term" value="F:tryptophan-tRNA ligase activity"/>
    <property type="evidence" value="ECO:0007669"/>
    <property type="project" value="TreeGrafter"/>
</dbReference>
<gene>
    <name evidence="6" type="ORF">Q604_UNBC04334G0001</name>
</gene>
<dbReference type="PANTHER" id="PTHR43766">
    <property type="entry name" value="TRYPTOPHAN--TRNA LIGASE, MITOCHONDRIAL"/>
    <property type="match status" value="1"/>
</dbReference>
<dbReference type="GO" id="GO:0005829">
    <property type="term" value="C:cytosol"/>
    <property type="evidence" value="ECO:0007669"/>
    <property type="project" value="TreeGrafter"/>
</dbReference>
<feature type="non-terminal residue" evidence="6">
    <location>
        <position position="1"/>
    </location>
</feature>
<keyword evidence="4" id="KW-0648">Protein biosynthesis</keyword>
<accession>W1YH83</accession>
<keyword evidence="1" id="KW-0436">Ligase</keyword>
<proteinExistence type="predicted"/>
<keyword evidence="3" id="KW-0067">ATP-binding</keyword>
<keyword evidence="2" id="KW-0547">Nucleotide-binding</keyword>
<organism evidence="6">
    <name type="scientific">human gut metagenome</name>
    <dbReference type="NCBI Taxonomy" id="408170"/>
    <lineage>
        <taxon>unclassified sequences</taxon>
        <taxon>metagenomes</taxon>
        <taxon>organismal metagenomes</taxon>
    </lineage>
</organism>